<keyword evidence="4" id="KW-0732">Signal</keyword>
<proteinExistence type="inferred from homology"/>
<keyword evidence="3" id="KW-0813">Transport</keyword>
<evidence type="ECO:0000256" key="2">
    <source>
        <dbReference type="ARBA" id="ARBA00008520"/>
    </source>
</evidence>
<comment type="subcellular location">
    <subcellularLocation>
        <location evidence="1">Cell envelope</location>
    </subcellularLocation>
</comment>
<evidence type="ECO:0000256" key="1">
    <source>
        <dbReference type="ARBA" id="ARBA00004196"/>
    </source>
</evidence>
<keyword evidence="6" id="KW-1185">Reference proteome</keyword>
<gene>
    <name evidence="5" type="ORF">JOF44_002210</name>
</gene>
<dbReference type="PANTHER" id="PTHR43649:SF31">
    <property type="entry name" value="SN-GLYCEROL-3-PHOSPHATE-BINDING PERIPLASMIC PROTEIN UGPB"/>
    <property type="match status" value="1"/>
</dbReference>
<dbReference type="InterPro" id="IPR006311">
    <property type="entry name" value="TAT_signal"/>
</dbReference>
<dbReference type="PANTHER" id="PTHR43649">
    <property type="entry name" value="ARABINOSE-BINDING PROTEIN-RELATED"/>
    <property type="match status" value="1"/>
</dbReference>
<accession>A0ABS4YKI1</accession>
<dbReference type="SUPFAM" id="SSF53850">
    <property type="entry name" value="Periplasmic binding protein-like II"/>
    <property type="match status" value="1"/>
</dbReference>
<dbReference type="InterPro" id="IPR006059">
    <property type="entry name" value="SBP"/>
</dbReference>
<dbReference type="Pfam" id="PF13416">
    <property type="entry name" value="SBP_bac_8"/>
    <property type="match status" value="1"/>
</dbReference>
<dbReference type="Proteomes" id="UP000698222">
    <property type="component" value="Unassembled WGS sequence"/>
</dbReference>
<evidence type="ECO:0000313" key="6">
    <source>
        <dbReference type="Proteomes" id="UP000698222"/>
    </source>
</evidence>
<dbReference type="RefSeq" id="WP_209891047.1">
    <property type="nucleotide sequence ID" value="NZ_BAAAJV010000014.1"/>
</dbReference>
<dbReference type="InterPro" id="IPR050490">
    <property type="entry name" value="Bact_solute-bd_prot1"/>
</dbReference>
<evidence type="ECO:0000256" key="4">
    <source>
        <dbReference type="ARBA" id="ARBA00022729"/>
    </source>
</evidence>
<dbReference type="Gene3D" id="3.40.190.10">
    <property type="entry name" value="Periplasmic binding protein-like II"/>
    <property type="match status" value="1"/>
</dbReference>
<evidence type="ECO:0000313" key="5">
    <source>
        <dbReference type="EMBL" id="MBP2409307.1"/>
    </source>
</evidence>
<comment type="similarity">
    <text evidence="2">Belongs to the bacterial solute-binding protein 1 family.</text>
</comment>
<comment type="caution">
    <text evidence="5">The sequence shown here is derived from an EMBL/GenBank/DDBJ whole genome shotgun (WGS) entry which is preliminary data.</text>
</comment>
<protein>
    <submittedName>
        <fullName evidence="5">ABC-type glycerol-3-phosphate transport system substrate-binding protein</fullName>
    </submittedName>
</protein>
<reference evidence="5 6" key="1">
    <citation type="submission" date="2021-03" db="EMBL/GenBank/DDBJ databases">
        <title>Sequencing the genomes of 1000 actinobacteria strains.</title>
        <authorList>
            <person name="Klenk H.-P."/>
        </authorList>
    </citation>
    <scope>NUCLEOTIDE SEQUENCE [LARGE SCALE GENOMIC DNA]</scope>
    <source>
        <strain evidence="5 6">DSM 14564</strain>
    </source>
</reference>
<evidence type="ECO:0000256" key="3">
    <source>
        <dbReference type="ARBA" id="ARBA00022448"/>
    </source>
</evidence>
<name>A0ABS4YKI1_9MICO</name>
<organism evidence="5 6">
    <name type="scientific">Brachybacterium fresconis</name>
    <dbReference type="NCBI Taxonomy" id="173363"/>
    <lineage>
        <taxon>Bacteria</taxon>
        <taxon>Bacillati</taxon>
        <taxon>Actinomycetota</taxon>
        <taxon>Actinomycetes</taxon>
        <taxon>Micrococcales</taxon>
        <taxon>Dermabacteraceae</taxon>
        <taxon>Brachybacterium</taxon>
    </lineage>
</organism>
<dbReference type="PROSITE" id="PS51318">
    <property type="entry name" value="TAT"/>
    <property type="match status" value="1"/>
</dbReference>
<dbReference type="EMBL" id="JAGIOC010000001">
    <property type="protein sequence ID" value="MBP2409307.1"/>
    <property type="molecule type" value="Genomic_DNA"/>
</dbReference>
<sequence>MASPSNITRRALLGAAGVATVAGTAAAWPRLTGTDIPGRGEDALTILILGTSQDAAGRQVIADAFMEEHPDIPVLIQSVQATDWGDFFAKILTMVASGTQPDVVYTATEGAQLFAERLALPLDDYIARDASQLYDYFDDVHPSLIEAFMYRGSVFQLPLDFNAANMYLNLDVIDRNGLEMPGEDWTRDDFTELLRGMHGDATPYYWTNRLFGGVVPWLYIHDTSFLVEERAEGGQDFWSTFYPGEERSGGYLWTGSNATDERVHETFEYLRQLVVQDLAVRPEQGGGNTLVGLFASGRIGTTPAGGYWVQGLAEGGMEPDQYDVQFFPKWRTQRHQFGGAGYAVMKTTKKADQAWEWIKFTANKRAMELAFPTPATTPTRRSMATDAFYTDGPEHWRRFYDTLDRFPTSGPIPAPPQQAAVETALIRNVSTALSGDPDQVARSLDTLDRDLRAVFAEEDRS</sequence>